<sequence length="200" mass="22807">MLKVLPAAIIFLGSYLPLFLILLAQTFPAPEITFPCGFSLRDLPLTKIIFDAPLPLVHLSLSTASFISVCGTYFFLEGQNLNQSIKVTSSKPMATELMNYVLPYVVSFMGIDFYDERKFIGFIIFLGWMFILTYRSGQILMNPVLILFGYRLHEIKYHFIGNPKEIHTTAALHKGKKKFIHGRANARDIENILIVKERDQ</sequence>
<keyword evidence="3" id="KW-1185">Reference proteome</keyword>
<dbReference type="AlphaFoldDB" id="A0A4R5EJQ3"/>
<evidence type="ECO:0000313" key="2">
    <source>
        <dbReference type="EMBL" id="TDE34821.1"/>
    </source>
</evidence>
<keyword evidence="1" id="KW-0812">Transmembrane</keyword>
<comment type="caution">
    <text evidence="2">The sequence shown here is derived from an EMBL/GenBank/DDBJ whole genome shotgun (WGS) entry which is preliminary data.</text>
</comment>
<feature type="transmembrane region" description="Helical" evidence="1">
    <location>
        <begin position="52"/>
        <end position="76"/>
    </location>
</feature>
<feature type="transmembrane region" description="Helical" evidence="1">
    <location>
        <begin position="120"/>
        <end position="148"/>
    </location>
</feature>
<dbReference type="OrthoDB" id="7594599at2"/>
<keyword evidence="1" id="KW-1133">Transmembrane helix</keyword>
<name>A0A4R5EJQ3_9RHOB</name>
<proteinExistence type="predicted"/>
<gene>
    <name evidence="2" type="ORF">E1B25_19005</name>
</gene>
<accession>A0A4R5EJQ3</accession>
<reference evidence="2 3" key="1">
    <citation type="submission" date="2019-03" db="EMBL/GenBank/DDBJ databases">
        <authorList>
            <person name="Zhang S."/>
        </authorList>
    </citation>
    <scope>NUCLEOTIDE SEQUENCE [LARGE SCALE GENOMIC DNA]</scope>
    <source>
        <strain evidence="2 3">S4J41</strain>
    </source>
</reference>
<dbReference type="Proteomes" id="UP000294662">
    <property type="component" value="Unassembled WGS sequence"/>
</dbReference>
<dbReference type="EMBL" id="SMFP01000017">
    <property type="protein sequence ID" value="TDE34821.1"/>
    <property type="molecule type" value="Genomic_DNA"/>
</dbReference>
<keyword evidence="1" id="KW-0472">Membrane</keyword>
<protein>
    <submittedName>
        <fullName evidence="2">Uncharacterized protein</fullName>
    </submittedName>
</protein>
<organism evidence="2 3">
    <name type="scientific">Antarcticimicrobium sediminis</name>
    <dbReference type="NCBI Taxonomy" id="2546227"/>
    <lineage>
        <taxon>Bacteria</taxon>
        <taxon>Pseudomonadati</taxon>
        <taxon>Pseudomonadota</taxon>
        <taxon>Alphaproteobacteria</taxon>
        <taxon>Rhodobacterales</taxon>
        <taxon>Paracoccaceae</taxon>
        <taxon>Antarcticimicrobium</taxon>
    </lineage>
</organism>
<dbReference type="RefSeq" id="WP_132831164.1">
    <property type="nucleotide sequence ID" value="NZ_SMFP01000017.1"/>
</dbReference>
<evidence type="ECO:0000313" key="3">
    <source>
        <dbReference type="Proteomes" id="UP000294662"/>
    </source>
</evidence>
<evidence type="ECO:0000256" key="1">
    <source>
        <dbReference type="SAM" id="Phobius"/>
    </source>
</evidence>